<keyword evidence="7" id="KW-1185">Reference proteome</keyword>
<evidence type="ECO:0000313" key="7">
    <source>
        <dbReference type="Proteomes" id="UP000207598"/>
    </source>
</evidence>
<sequence length="413" mass="42328">MDRYDVVVAGGGSAGVAAAVGAADCGARVLLVERAGFLGGAATLGQVLAWCGFYPQVAGAMPDPAVAGVGRRALDHLAALGLDVVPYFSASGNWPIRLNPEAVKLALDRLLAESGAEVVLHSDLAGVTVNDGRIESVTLRDPRGLREVSVSAFVDATGDAELAFLAGATPCPLHDGHVIQPASLPVRIGGVAPGASLDKPARAAVLAGMALRHGRAELRADGGILTTLPGMADLWWLAIDVETNGLDGADLAQAERDGRELAWAAVDRLRALPGYAAAHVSVTGPKVGIRETRHARSLAPLREDILLEGKRPEDSIALGAWPMEILHGPGRAEYRRIGGDGLYGVPLGALRSHDLGNLMLAGRCLGADPAAYASARVMGTAFATGQAAGVAAALGTADAAAVRRELLRQGALV</sequence>
<keyword evidence="4" id="KW-0408">Iron</keyword>
<dbReference type="GO" id="GO:0051539">
    <property type="term" value="F:4 iron, 4 sulfur cluster binding"/>
    <property type="evidence" value="ECO:0007669"/>
    <property type="project" value="UniProtKB-KW"/>
</dbReference>
<protein>
    <submittedName>
        <fullName evidence="6">Putative FAD-binding dehydrogenase</fullName>
    </submittedName>
</protein>
<evidence type="ECO:0000256" key="3">
    <source>
        <dbReference type="ARBA" id="ARBA00023002"/>
    </source>
</evidence>
<dbReference type="PANTHER" id="PTHR43498">
    <property type="entry name" value="FERREDOXIN:COB-COM HETERODISULFIDE REDUCTASE SUBUNIT A"/>
    <property type="match status" value="1"/>
</dbReference>
<dbReference type="GO" id="GO:0016491">
    <property type="term" value="F:oxidoreductase activity"/>
    <property type="evidence" value="ECO:0007669"/>
    <property type="project" value="UniProtKB-KW"/>
</dbReference>
<proteinExistence type="predicted"/>
<evidence type="ECO:0000256" key="1">
    <source>
        <dbReference type="ARBA" id="ARBA00022485"/>
    </source>
</evidence>
<dbReference type="OrthoDB" id="9777740at2"/>
<name>A0A238L0J6_9RHOB</name>
<dbReference type="SUPFAM" id="SSF51905">
    <property type="entry name" value="FAD/NAD(P)-binding domain"/>
    <property type="match status" value="1"/>
</dbReference>
<gene>
    <name evidence="6" type="ORF">MAA8898_04018</name>
</gene>
<evidence type="ECO:0000256" key="2">
    <source>
        <dbReference type="ARBA" id="ARBA00022723"/>
    </source>
</evidence>
<keyword evidence="3" id="KW-0560">Oxidoreductase</keyword>
<dbReference type="AlphaFoldDB" id="A0A238L0J6"/>
<dbReference type="Gene3D" id="3.50.50.60">
    <property type="entry name" value="FAD/NAD(P)-binding domain"/>
    <property type="match status" value="1"/>
</dbReference>
<dbReference type="Proteomes" id="UP000207598">
    <property type="component" value="Unassembled WGS sequence"/>
</dbReference>
<dbReference type="InterPro" id="IPR039650">
    <property type="entry name" value="HdrA-like"/>
</dbReference>
<evidence type="ECO:0000313" key="6">
    <source>
        <dbReference type="EMBL" id="SMX48614.1"/>
    </source>
</evidence>
<dbReference type="InterPro" id="IPR036188">
    <property type="entry name" value="FAD/NAD-bd_sf"/>
</dbReference>
<keyword evidence="2" id="KW-0479">Metal-binding</keyword>
<organism evidence="6 7">
    <name type="scientific">Maliponia aquimaris</name>
    <dbReference type="NCBI Taxonomy" id="1673631"/>
    <lineage>
        <taxon>Bacteria</taxon>
        <taxon>Pseudomonadati</taxon>
        <taxon>Pseudomonadota</taxon>
        <taxon>Alphaproteobacteria</taxon>
        <taxon>Rhodobacterales</taxon>
        <taxon>Paracoccaceae</taxon>
        <taxon>Maliponia</taxon>
    </lineage>
</organism>
<dbReference type="RefSeq" id="WP_141194897.1">
    <property type="nucleotide sequence ID" value="NZ_FXYF01000013.1"/>
</dbReference>
<reference evidence="6 7" key="1">
    <citation type="submission" date="2017-05" db="EMBL/GenBank/DDBJ databases">
        <authorList>
            <person name="Song R."/>
            <person name="Chenine A.L."/>
            <person name="Ruprecht R.M."/>
        </authorList>
    </citation>
    <scope>NUCLEOTIDE SEQUENCE [LARGE SCALE GENOMIC DNA]</scope>
    <source>
        <strain evidence="6 7">CECT 8898</strain>
    </source>
</reference>
<dbReference type="Pfam" id="PF12831">
    <property type="entry name" value="FAD_oxidored"/>
    <property type="match status" value="1"/>
</dbReference>
<dbReference type="EMBL" id="FXYF01000013">
    <property type="protein sequence ID" value="SMX48614.1"/>
    <property type="molecule type" value="Genomic_DNA"/>
</dbReference>
<evidence type="ECO:0000256" key="4">
    <source>
        <dbReference type="ARBA" id="ARBA00023004"/>
    </source>
</evidence>
<accession>A0A238L0J6</accession>
<keyword evidence="5" id="KW-0411">Iron-sulfur</keyword>
<evidence type="ECO:0000256" key="5">
    <source>
        <dbReference type="ARBA" id="ARBA00023014"/>
    </source>
</evidence>
<dbReference type="PANTHER" id="PTHR43498:SF1">
    <property type="entry name" value="COB--COM HETERODISULFIDE REDUCTASE IRON-SULFUR SUBUNIT A"/>
    <property type="match status" value="1"/>
</dbReference>
<dbReference type="GO" id="GO:0046872">
    <property type="term" value="F:metal ion binding"/>
    <property type="evidence" value="ECO:0007669"/>
    <property type="project" value="UniProtKB-KW"/>
</dbReference>
<keyword evidence="1" id="KW-0004">4Fe-4S</keyword>